<protein>
    <submittedName>
        <fullName evidence="5">GntR family transcriptional regulator</fullName>
    </submittedName>
</protein>
<dbReference type="CDD" id="cd07377">
    <property type="entry name" value="WHTH_GntR"/>
    <property type="match status" value="1"/>
</dbReference>
<dbReference type="PRINTS" id="PR00035">
    <property type="entry name" value="HTHGNTR"/>
</dbReference>
<gene>
    <name evidence="5" type="ORF">D0Y96_18125</name>
</gene>
<dbReference type="SMART" id="SM00345">
    <property type="entry name" value="HTH_GNTR"/>
    <property type="match status" value="1"/>
</dbReference>
<dbReference type="SUPFAM" id="SSF48008">
    <property type="entry name" value="GntR ligand-binding domain-like"/>
    <property type="match status" value="1"/>
</dbReference>
<dbReference type="RefSeq" id="WP_117302804.1">
    <property type="nucleotide sequence ID" value="NZ_QVQT02000007.1"/>
</dbReference>
<dbReference type="GO" id="GO:0003677">
    <property type="term" value="F:DNA binding"/>
    <property type="evidence" value="ECO:0007669"/>
    <property type="project" value="UniProtKB-KW"/>
</dbReference>
<feature type="domain" description="HTH gntR-type" evidence="4">
    <location>
        <begin position="12"/>
        <end position="79"/>
    </location>
</feature>
<dbReference type="InterPro" id="IPR011711">
    <property type="entry name" value="GntR_C"/>
</dbReference>
<dbReference type="Pfam" id="PF07729">
    <property type="entry name" value="FCD"/>
    <property type="match status" value="1"/>
</dbReference>
<name>A0A372IKF8_9BACT</name>
<dbReference type="InterPro" id="IPR036388">
    <property type="entry name" value="WH-like_DNA-bd_sf"/>
</dbReference>
<sequence length="232" mass="26099">MSSGTHTKLSSAALRSQLVEKIREGIVTQKYRSGDRLNETSLARDFNVSRIPVREALMQLQEQGLVMNHPRRGMFVNSMSESDTQQINGVRLVLEAEALKLCQAQATVEMIRQLDGLVTKMEDWQTGSQLEAAALDLQFHRAVWNYSGNSYLEKTLNSLSPILFAHRALDGISDERLRWILNHHRSLLDVIEGNSQTSPEEAILTHLRVGYTDPERFSSFSHSSSHGEGPVQ</sequence>
<dbReference type="SUPFAM" id="SSF46785">
    <property type="entry name" value="Winged helix' DNA-binding domain"/>
    <property type="match status" value="1"/>
</dbReference>
<evidence type="ECO:0000256" key="1">
    <source>
        <dbReference type="ARBA" id="ARBA00023015"/>
    </source>
</evidence>
<dbReference type="Proteomes" id="UP000264702">
    <property type="component" value="Unassembled WGS sequence"/>
</dbReference>
<evidence type="ECO:0000259" key="4">
    <source>
        <dbReference type="PROSITE" id="PS50949"/>
    </source>
</evidence>
<dbReference type="PANTHER" id="PTHR43537:SF5">
    <property type="entry name" value="UXU OPERON TRANSCRIPTIONAL REGULATOR"/>
    <property type="match status" value="1"/>
</dbReference>
<accession>A0A372IKF8</accession>
<dbReference type="InterPro" id="IPR036390">
    <property type="entry name" value="WH_DNA-bd_sf"/>
</dbReference>
<keyword evidence="1" id="KW-0805">Transcription regulation</keyword>
<dbReference type="EMBL" id="QVQT01000007">
    <property type="protein sequence ID" value="RFU15063.1"/>
    <property type="molecule type" value="Genomic_DNA"/>
</dbReference>
<dbReference type="PROSITE" id="PS50949">
    <property type="entry name" value="HTH_GNTR"/>
    <property type="match status" value="1"/>
</dbReference>
<keyword evidence="6" id="KW-1185">Reference proteome</keyword>
<organism evidence="5 6">
    <name type="scientific">Paracidobacterium acidisoli</name>
    <dbReference type="NCBI Taxonomy" id="2303751"/>
    <lineage>
        <taxon>Bacteria</taxon>
        <taxon>Pseudomonadati</taxon>
        <taxon>Acidobacteriota</taxon>
        <taxon>Terriglobia</taxon>
        <taxon>Terriglobales</taxon>
        <taxon>Acidobacteriaceae</taxon>
        <taxon>Paracidobacterium</taxon>
    </lineage>
</organism>
<dbReference type="Gene3D" id="1.20.120.530">
    <property type="entry name" value="GntR ligand-binding domain-like"/>
    <property type="match status" value="1"/>
</dbReference>
<evidence type="ECO:0000256" key="2">
    <source>
        <dbReference type="ARBA" id="ARBA00023125"/>
    </source>
</evidence>
<keyword evidence="3" id="KW-0804">Transcription</keyword>
<evidence type="ECO:0000313" key="5">
    <source>
        <dbReference type="EMBL" id="RFU15063.1"/>
    </source>
</evidence>
<reference evidence="5 6" key="1">
    <citation type="submission" date="2018-08" db="EMBL/GenBank/DDBJ databases">
        <title>Acidipila sp. 4G-K13, an acidobacterium isolated from forest soil.</title>
        <authorList>
            <person name="Gao Z.-H."/>
            <person name="Qiu L.-H."/>
        </authorList>
    </citation>
    <scope>NUCLEOTIDE SEQUENCE [LARGE SCALE GENOMIC DNA]</scope>
    <source>
        <strain evidence="5 6">4G-K13</strain>
    </source>
</reference>
<dbReference type="AlphaFoldDB" id="A0A372IKF8"/>
<dbReference type="Gene3D" id="1.10.10.10">
    <property type="entry name" value="Winged helix-like DNA-binding domain superfamily/Winged helix DNA-binding domain"/>
    <property type="match status" value="1"/>
</dbReference>
<dbReference type="InterPro" id="IPR008920">
    <property type="entry name" value="TF_FadR/GntR_C"/>
</dbReference>
<dbReference type="PANTHER" id="PTHR43537">
    <property type="entry name" value="TRANSCRIPTIONAL REGULATOR, GNTR FAMILY"/>
    <property type="match status" value="1"/>
</dbReference>
<dbReference type="GO" id="GO:0003700">
    <property type="term" value="F:DNA-binding transcription factor activity"/>
    <property type="evidence" value="ECO:0007669"/>
    <property type="project" value="InterPro"/>
</dbReference>
<evidence type="ECO:0000313" key="6">
    <source>
        <dbReference type="Proteomes" id="UP000264702"/>
    </source>
</evidence>
<comment type="caution">
    <text evidence="5">The sequence shown here is derived from an EMBL/GenBank/DDBJ whole genome shotgun (WGS) entry which is preliminary data.</text>
</comment>
<dbReference type="InterPro" id="IPR000524">
    <property type="entry name" value="Tscrpt_reg_HTH_GntR"/>
</dbReference>
<dbReference type="SMART" id="SM00895">
    <property type="entry name" value="FCD"/>
    <property type="match status" value="1"/>
</dbReference>
<keyword evidence="2" id="KW-0238">DNA-binding</keyword>
<proteinExistence type="predicted"/>
<dbReference type="Pfam" id="PF00392">
    <property type="entry name" value="GntR"/>
    <property type="match status" value="1"/>
</dbReference>
<dbReference type="OrthoDB" id="9781630at2"/>
<evidence type="ECO:0000256" key="3">
    <source>
        <dbReference type="ARBA" id="ARBA00023163"/>
    </source>
</evidence>